<sequence length="163" mass="17435">MSSWPGVRCRGQAYPQARGLTPGAPAGGTFLRDEGGQLTGVVLGSAMELLLPLAVDIGCHGPNFHTDLPTERLLSWLTSAGETYLSAGVTTVRDPQVSRRELKTYRAAGTLPVRTICMPPSHMLDDLDGGSAPSRLEGWLTWSSSAGSSTHSVRTTWQVWTRG</sequence>
<gene>
    <name evidence="1" type="ORF">AB0I59_29995</name>
</gene>
<evidence type="ECO:0000313" key="1">
    <source>
        <dbReference type="EMBL" id="MEV0972858.1"/>
    </source>
</evidence>
<dbReference type="Gene3D" id="3.20.20.140">
    <property type="entry name" value="Metal-dependent hydrolases"/>
    <property type="match status" value="1"/>
</dbReference>
<organism evidence="1 2">
    <name type="scientific">Microtetraspora glauca</name>
    <dbReference type="NCBI Taxonomy" id="1996"/>
    <lineage>
        <taxon>Bacteria</taxon>
        <taxon>Bacillati</taxon>
        <taxon>Actinomycetota</taxon>
        <taxon>Actinomycetes</taxon>
        <taxon>Streptosporangiales</taxon>
        <taxon>Streptosporangiaceae</taxon>
        <taxon>Microtetraspora</taxon>
    </lineage>
</organism>
<dbReference type="EMBL" id="JBFALK010000018">
    <property type="protein sequence ID" value="MEV0972858.1"/>
    <property type="molecule type" value="Genomic_DNA"/>
</dbReference>
<name>A0ABV3GMK1_MICGL</name>
<dbReference type="RefSeq" id="WP_358138244.1">
    <property type="nucleotide sequence ID" value="NZ_JBFALK010000018.1"/>
</dbReference>
<keyword evidence="2" id="KW-1185">Reference proteome</keyword>
<comment type="caution">
    <text evidence="1">The sequence shown here is derived from an EMBL/GenBank/DDBJ whole genome shotgun (WGS) entry which is preliminary data.</text>
</comment>
<accession>A0ABV3GMK1</accession>
<dbReference type="Gene3D" id="3.10.310.70">
    <property type="match status" value="1"/>
</dbReference>
<proteinExistence type="predicted"/>
<protein>
    <submittedName>
        <fullName evidence="1">Uncharacterized protein</fullName>
    </submittedName>
</protein>
<dbReference type="Proteomes" id="UP001551675">
    <property type="component" value="Unassembled WGS sequence"/>
</dbReference>
<evidence type="ECO:0000313" key="2">
    <source>
        <dbReference type="Proteomes" id="UP001551675"/>
    </source>
</evidence>
<reference evidence="1 2" key="1">
    <citation type="submission" date="2024-06" db="EMBL/GenBank/DDBJ databases">
        <title>The Natural Products Discovery Center: Release of the First 8490 Sequenced Strains for Exploring Actinobacteria Biosynthetic Diversity.</title>
        <authorList>
            <person name="Kalkreuter E."/>
            <person name="Kautsar S.A."/>
            <person name="Yang D."/>
            <person name="Bader C.D."/>
            <person name="Teijaro C.N."/>
            <person name="Fluegel L."/>
            <person name="Davis C.M."/>
            <person name="Simpson J.R."/>
            <person name="Lauterbach L."/>
            <person name="Steele A.D."/>
            <person name="Gui C."/>
            <person name="Meng S."/>
            <person name="Li G."/>
            <person name="Viehrig K."/>
            <person name="Ye F."/>
            <person name="Su P."/>
            <person name="Kiefer A.F."/>
            <person name="Nichols A."/>
            <person name="Cepeda A.J."/>
            <person name="Yan W."/>
            <person name="Fan B."/>
            <person name="Jiang Y."/>
            <person name="Adhikari A."/>
            <person name="Zheng C.-J."/>
            <person name="Schuster L."/>
            <person name="Cowan T.M."/>
            <person name="Smanski M.J."/>
            <person name="Chevrette M.G."/>
            <person name="De Carvalho L.P.S."/>
            <person name="Shen B."/>
        </authorList>
    </citation>
    <scope>NUCLEOTIDE SEQUENCE [LARGE SCALE GENOMIC DNA]</scope>
    <source>
        <strain evidence="1 2">NPDC050100</strain>
    </source>
</reference>